<dbReference type="Gene3D" id="3.30.420.10">
    <property type="entry name" value="Ribonuclease H-like superfamily/Ribonuclease H"/>
    <property type="match status" value="1"/>
</dbReference>
<evidence type="ECO:0000313" key="2">
    <source>
        <dbReference type="EMBL" id="PCH38911.1"/>
    </source>
</evidence>
<dbReference type="PANTHER" id="PTHR46564">
    <property type="entry name" value="TRANSPOSASE"/>
    <property type="match status" value="1"/>
</dbReference>
<dbReference type="OMA" id="DELQWFL"/>
<evidence type="ECO:0000259" key="1">
    <source>
        <dbReference type="Pfam" id="PF13358"/>
    </source>
</evidence>
<gene>
    <name evidence="2" type="ORF">WOLCODRAFT_84872</name>
</gene>
<keyword evidence="3" id="KW-1185">Reference proteome</keyword>
<proteinExistence type="predicted"/>
<dbReference type="EMBL" id="KB467943">
    <property type="protein sequence ID" value="PCH38911.1"/>
    <property type="molecule type" value="Genomic_DNA"/>
</dbReference>
<organism evidence="2 3">
    <name type="scientific">Wolfiporia cocos (strain MD-104)</name>
    <name type="common">Brown rot fungus</name>
    <dbReference type="NCBI Taxonomy" id="742152"/>
    <lineage>
        <taxon>Eukaryota</taxon>
        <taxon>Fungi</taxon>
        <taxon>Dikarya</taxon>
        <taxon>Basidiomycota</taxon>
        <taxon>Agaricomycotina</taxon>
        <taxon>Agaricomycetes</taxon>
        <taxon>Polyporales</taxon>
        <taxon>Phaeolaceae</taxon>
        <taxon>Wolfiporia</taxon>
    </lineage>
</organism>
<dbReference type="OrthoDB" id="2266637at2759"/>
<dbReference type="InterPro" id="IPR036397">
    <property type="entry name" value="RNaseH_sf"/>
</dbReference>
<dbReference type="GO" id="GO:0003676">
    <property type="term" value="F:nucleic acid binding"/>
    <property type="evidence" value="ECO:0007669"/>
    <property type="project" value="InterPro"/>
</dbReference>
<dbReference type="InterPro" id="IPR009057">
    <property type="entry name" value="Homeodomain-like_sf"/>
</dbReference>
<protein>
    <recommendedName>
        <fullName evidence="1">Tc1-like transposase DDE domain-containing protein</fullName>
    </recommendedName>
</protein>
<dbReference type="Pfam" id="PF13358">
    <property type="entry name" value="DDE_3"/>
    <property type="match status" value="1"/>
</dbReference>
<sequence length="230" mass="26435">MVNRRISADLKACALRLWNSGWDEQDICDALQVSRSSIYRWRRIFAEFGTVNKPPSPLCGRLKTITSAVLNSIQQLYRSDSATFLDELQWWLAVNHDIAISKTALQRTLQTAGLSRKLLRKIARDKDDRTTVRRYGYSMRGTRAELQHIFVHGVRYSLIAALSKRGYIAARVVEGSFDVFDFFDFIIEDLLPQMNPWPDARFIIVLDNCQIHHNRALKNAVCAAGRQMMT</sequence>
<dbReference type="AlphaFoldDB" id="A0A2H3JAH1"/>
<dbReference type="Pfam" id="PF13384">
    <property type="entry name" value="HTH_23"/>
    <property type="match status" value="1"/>
</dbReference>
<dbReference type="Proteomes" id="UP000218811">
    <property type="component" value="Unassembled WGS sequence"/>
</dbReference>
<reference evidence="2 3" key="1">
    <citation type="journal article" date="2012" name="Science">
        <title>The Paleozoic origin of enzymatic lignin decomposition reconstructed from 31 fungal genomes.</title>
        <authorList>
            <person name="Floudas D."/>
            <person name="Binder M."/>
            <person name="Riley R."/>
            <person name="Barry K."/>
            <person name="Blanchette R.A."/>
            <person name="Henrissat B."/>
            <person name="Martinez A.T."/>
            <person name="Otillar R."/>
            <person name="Spatafora J.W."/>
            <person name="Yadav J.S."/>
            <person name="Aerts A."/>
            <person name="Benoit I."/>
            <person name="Boyd A."/>
            <person name="Carlson A."/>
            <person name="Copeland A."/>
            <person name="Coutinho P.M."/>
            <person name="de Vries R.P."/>
            <person name="Ferreira P."/>
            <person name="Findley K."/>
            <person name="Foster B."/>
            <person name="Gaskell J."/>
            <person name="Glotzer D."/>
            <person name="Gorecki P."/>
            <person name="Heitman J."/>
            <person name="Hesse C."/>
            <person name="Hori C."/>
            <person name="Igarashi K."/>
            <person name="Jurgens J.A."/>
            <person name="Kallen N."/>
            <person name="Kersten P."/>
            <person name="Kohler A."/>
            <person name="Kuees U."/>
            <person name="Kumar T.K.A."/>
            <person name="Kuo A."/>
            <person name="LaButti K."/>
            <person name="Larrondo L.F."/>
            <person name="Lindquist E."/>
            <person name="Ling A."/>
            <person name="Lombard V."/>
            <person name="Lucas S."/>
            <person name="Lundell T."/>
            <person name="Martin R."/>
            <person name="McLaughlin D.J."/>
            <person name="Morgenstern I."/>
            <person name="Morin E."/>
            <person name="Murat C."/>
            <person name="Nagy L.G."/>
            <person name="Nolan M."/>
            <person name="Ohm R.A."/>
            <person name="Patyshakuliyeva A."/>
            <person name="Rokas A."/>
            <person name="Ruiz-Duenas F.J."/>
            <person name="Sabat G."/>
            <person name="Salamov A."/>
            <person name="Samejima M."/>
            <person name="Schmutz J."/>
            <person name="Slot J.C."/>
            <person name="St John F."/>
            <person name="Stenlid J."/>
            <person name="Sun H."/>
            <person name="Sun S."/>
            <person name="Syed K."/>
            <person name="Tsang A."/>
            <person name="Wiebenga A."/>
            <person name="Young D."/>
            <person name="Pisabarro A."/>
            <person name="Eastwood D.C."/>
            <person name="Martin F."/>
            <person name="Cullen D."/>
            <person name="Grigoriev I.V."/>
            <person name="Hibbett D.S."/>
        </authorList>
    </citation>
    <scope>NUCLEOTIDE SEQUENCE [LARGE SCALE GENOMIC DNA]</scope>
    <source>
        <strain evidence="2 3">MD-104</strain>
    </source>
</reference>
<dbReference type="STRING" id="742152.A0A2H3JAH1"/>
<accession>A0A2H3JAH1</accession>
<feature type="domain" description="Tc1-like transposase DDE" evidence="1">
    <location>
        <begin position="130"/>
        <end position="223"/>
    </location>
</feature>
<dbReference type="PANTHER" id="PTHR46564:SF1">
    <property type="entry name" value="TRANSPOSASE"/>
    <property type="match status" value="1"/>
</dbReference>
<dbReference type="InterPro" id="IPR038717">
    <property type="entry name" value="Tc1-like_DDE_dom"/>
</dbReference>
<evidence type="ECO:0000313" key="3">
    <source>
        <dbReference type="Proteomes" id="UP000218811"/>
    </source>
</evidence>
<dbReference type="SUPFAM" id="SSF46689">
    <property type="entry name" value="Homeodomain-like"/>
    <property type="match status" value="1"/>
</dbReference>
<name>A0A2H3JAH1_WOLCO</name>